<dbReference type="InterPro" id="IPR008775">
    <property type="entry name" value="Phytyl_CoA_dOase-like"/>
</dbReference>
<sequence length="204" mass="22231">MLERLASDLPTIRGGTRMTALPAPVLDLLTGHLAAYLPGRPRPVRAVLFDKSADANWSLAWHQDRVITVRRRQSAPGFARWTVKAGLLHVEPPFELLARMITGRLHLDPVDADNAPLKVALGSHRLGKVADTQAATKAAALPSLACHAQPGDLWLYATPILHASDAARRPARRRVLQLDFSADRLPHGLEWAGVAPLETPPPLH</sequence>
<evidence type="ECO:0000313" key="2">
    <source>
        <dbReference type="Proteomes" id="UP000198824"/>
    </source>
</evidence>
<keyword evidence="1" id="KW-0223">Dioxygenase</keyword>
<proteinExistence type="predicted"/>
<dbReference type="GO" id="GO:0016706">
    <property type="term" value="F:2-oxoglutarate-dependent dioxygenase activity"/>
    <property type="evidence" value="ECO:0007669"/>
    <property type="project" value="UniProtKB-ARBA"/>
</dbReference>
<protein>
    <submittedName>
        <fullName evidence="1">Phytanoyl-CoA dioxygenase (PhyH)</fullName>
    </submittedName>
</protein>
<dbReference type="Proteomes" id="UP000198824">
    <property type="component" value="Unassembled WGS sequence"/>
</dbReference>
<dbReference type="RefSeq" id="WP_131819284.1">
    <property type="nucleotide sequence ID" value="NZ_FOZG01000003.1"/>
</dbReference>
<reference evidence="1 2" key="1">
    <citation type="submission" date="2016-10" db="EMBL/GenBank/DDBJ databases">
        <authorList>
            <person name="de Groot N.N."/>
        </authorList>
    </citation>
    <scope>NUCLEOTIDE SEQUENCE [LARGE SCALE GENOMIC DNA]</scope>
    <source>
        <strain evidence="1 2">S5-249</strain>
    </source>
</reference>
<dbReference type="EMBL" id="FOZG01000003">
    <property type="protein sequence ID" value="SFS10045.1"/>
    <property type="molecule type" value="Genomic_DNA"/>
</dbReference>
<gene>
    <name evidence="1" type="ORF">SAMN05192580_3361</name>
</gene>
<dbReference type="SUPFAM" id="SSF51197">
    <property type="entry name" value="Clavaminate synthase-like"/>
    <property type="match status" value="1"/>
</dbReference>
<organism evidence="1 2">
    <name type="scientific">Sphingomonas jatrophae</name>
    <dbReference type="NCBI Taxonomy" id="1166337"/>
    <lineage>
        <taxon>Bacteria</taxon>
        <taxon>Pseudomonadati</taxon>
        <taxon>Pseudomonadota</taxon>
        <taxon>Alphaproteobacteria</taxon>
        <taxon>Sphingomonadales</taxon>
        <taxon>Sphingomonadaceae</taxon>
        <taxon>Sphingomonas</taxon>
    </lineage>
</organism>
<dbReference type="OrthoDB" id="9791262at2"/>
<dbReference type="Gene3D" id="2.60.120.620">
    <property type="entry name" value="q2cbj1_9rhob like domain"/>
    <property type="match status" value="1"/>
</dbReference>
<evidence type="ECO:0000313" key="1">
    <source>
        <dbReference type="EMBL" id="SFS10045.1"/>
    </source>
</evidence>
<keyword evidence="1" id="KW-0560">Oxidoreductase</keyword>
<dbReference type="AlphaFoldDB" id="A0A1I6M2V3"/>
<accession>A0A1I6M2V3</accession>
<dbReference type="Pfam" id="PF05721">
    <property type="entry name" value="PhyH"/>
    <property type="match status" value="1"/>
</dbReference>
<dbReference type="STRING" id="1166337.SAMN05192580_3361"/>
<name>A0A1I6M2V3_9SPHN</name>
<keyword evidence="2" id="KW-1185">Reference proteome</keyword>